<dbReference type="Pfam" id="PF00149">
    <property type="entry name" value="Metallophos"/>
    <property type="match status" value="1"/>
</dbReference>
<dbReference type="Proteomes" id="UP000521199">
    <property type="component" value="Unassembled WGS sequence"/>
</dbReference>
<comment type="caution">
    <text evidence="2">The sequence shown here is derived from an EMBL/GenBank/DDBJ whole genome shotgun (WGS) entry which is preliminary data.</text>
</comment>
<dbReference type="Gene3D" id="3.60.21.10">
    <property type="match status" value="1"/>
</dbReference>
<evidence type="ECO:0000259" key="1">
    <source>
        <dbReference type="Pfam" id="PF00149"/>
    </source>
</evidence>
<keyword evidence="3" id="KW-1185">Reference proteome</keyword>
<dbReference type="PIRSF" id="PIRSF000887">
    <property type="entry name" value="Pesterase_MJ0037"/>
    <property type="match status" value="1"/>
</dbReference>
<proteinExistence type="predicted"/>
<dbReference type="PANTHER" id="PTHR39323">
    <property type="entry name" value="BLR1149 PROTEIN"/>
    <property type="match status" value="1"/>
</dbReference>
<dbReference type="InterPro" id="IPR024173">
    <property type="entry name" value="Pesterase_MJ0037-like"/>
</dbReference>
<name>A0A7W8D6L8_9GAMM</name>
<evidence type="ECO:0000313" key="3">
    <source>
        <dbReference type="Proteomes" id="UP000521199"/>
    </source>
</evidence>
<accession>A0A7W8D6L8</accession>
<dbReference type="GO" id="GO:0016787">
    <property type="term" value="F:hydrolase activity"/>
    <property type="evidence" value="ECO:0007669"/>
    <property type="project" value="InterPro"/>
</dbReference>
<protein>
    <recommendedName>
        <fullName evidence="1">Calcineurin-like phosphoesterase domain-containing protein</fullName>
    </recommendedName>
</protein>
<evidence type="ECO:0000313" key="2">
    <source>
        <dbReference type="EMBL" id="MBB5207750.1"/>
    </source>
</evidence>
<dbReference type="InterPro" id="IPR029052">
    <property type="entry name" value="Metallo-depent_PP-like"/>
</dbReference>
<sequence>MSAVAASEPWCEFELAGETVRLHAERALFWPRERVLAIADLHLGKGQVFREAGIALPRGGTAGDLARLDALIAAFDPAQVLILGDMLHGPLPADAPWVREWAAWRMRHAARGIVLVAGNHDRAVDGRRLGLDAVVRHLEAGPFRFEHDARPVTGRYVLGGHVHPVIRLHRTGLKAQFPVLWACAGHAVLPAFSRFTGGYRIQPAREDRLWLCAPDAVVKIPAAALVDD</sequence>
<gene>
    <name evidence="2" type="ORF">HNQ52_001279</name>
</gene>
<dbReference type="InterPro" id="IPR004843">
    <property type="entry name" value="Calcineurin-like_PHP"/>
</dbReference>
<dbReference type="InterPro" id="IPR026336">
    <property type="entry name" value="PdeM-like"/>
</dbReference>
<dbReference type="PANTHER" id="PTHR39323:SF1">
    <property type="entry name" value="BLR1149 PROTEIN"/>
    <property type="match status" value="1"/>
</dbReference>
<dbReference type="SUPFAM" id="SSF56300">
    <property type="entry name" value="Metallo-dependent phosphatases"/>
    <property type="match status" value="1"/>
</dbReference>
<dbReference type="RefSeq" id="WP_183960282.1">
    <property type="nucleotide sequence ID" value="NZ_JACHHP010000002.1"/>
</dbReference>
<organism evidence="2 3">
    <name type="scientific">Chiayiivirga flava</name>
    <dbReference type="NCBI Taxonomy" id="659595"/>
    <lineage>
        <taxon>Bacteria</taxon>
        <taxon>Pseudomonadati</taxon>
        <taxon>Pseudomonadota</taxon>
        <taxon>Gammaproteobacteria</taxon>
        <taxon>Lysobacterales</taxon>
        <taxon>Lysobacteraceae</taxon>
        <taxon>Chiayiivirga</taxon>
    </lineage>
</organism>
<feature type="domain" description="Calcineurin-like phosphoesterase" evidence="1">
    <location>
        <begin position="34"/>
        <end position="131"/>
    </location>
</feature>
<dbReference type="AlphaFoldDB" id="A0A7W8D6L8"/>
<dbReference type="NCBIfam" id="TIGR04123">
    <property type="entry name" value="P_estr_lig_assc"/>
    <property type="match status" value="1"/>
</dbReference>
<reference evidence="2 3" key="1">
    <citation type="submission" date="2020-08" db="EMBL/GenBank/DDBJ databases">
        <title>Genomic Encyclopedia of Type Strains, Phase IV (KMG-IV): sequencing the most valuable type-strain genomes for metagenomic binning, comparative biology and taxonomic classification.</title>
        <authorList>
            <person name="Goeker M."/>
        </authorList>
    </citation>
    <scope>NUCLEOTIDE SEQUENCE [LARGE SCALE GENOMIC DNA]</scope>
    <source>
        <strain evidence="2 3">DSM 24163</strain>
    </source>
</reference>
<dbReference type="EMBL" id="JACHHP010000002">
    <property type="protein sequence ID" value="MBB5207750.1"/>
    <property type="molecule type" value="Genomic_DNA"/>
</dbReference>